<dbReference type="NCBIfam" id="TIGR00447">
    <property type="entry name" value="pth"/>
    <property type="match status" value="1"/>
</dbReference>
<dbReference type="EMBL" id="CP017415">
    <property type="protein sequence ID" value="AOU96931.1"/>
    <property type="molecule type" value="Genomic_DNA"/>
</dbReference>
<evidence type="ECO:0000256" key="5">
    <source>
        <dbReference type="ARBA" id="ARBA00038063"/>
    </source>
</evidence>
<keyword evidence="11" id="KW-1185">Reference proteome</keyword>
<evidence type="ECO:0000256" key="8">
    <source>
        <dbReference type="RuleBase" id="RU000673"/>
    </source>
</evidence>
<feature type="active site" description="Proton acceptor" evidence="7">
    <location>
        <position position="23"/>
    </location>
</feature>
<gene>
    <name evidence="7" type="primary">pth</name>
    <name evidence="10" type="ORF">BI364_01930</name>
</gene>
<dbReference type="SUPFAM" id="SSF53178">
    <property type="entry name" value="Peptidyl-tRNA hydrolase-like"/>
    <property type="match status" value="1"/>
</dbReference>
<comment type="similarity">
    <text evidence="5 7 9">Belongs to the PTH family.</text>
</comment>
<dbReference type="PROSITE" id="PS01195">
    <property type="entry name" value="PEPT_TRNA_HYDROL_1"/>
    <property type="match status" value="1"/>
</dbReference>
<comment type="function">
    <text evidence="7">Hydrolyzes ribosome-free peptidyl-tRNAs (with 1 or more amino acids incorporated), which drop off the ribosome during protein synthesis, or as a result of ribosome stalling.</text>
</comment>
<feature type="binding site" evidence="7">
    <location>
        <position position="18"/>
    </location>
    <ligand>
        <name>tRNA</name>
        <dbReference type="ChEBI" id="CHEBI:17843"/>
    </ligand>
</feature>
<evidence type="ECO:0000256" key="4">
    <source>
        <dbReference type="ARBA" id="ARBA00022884"/>
    </source>
</evidence>
<evidence type="ECO:0000256" key="6">
    <source>
        <dbReference type="ARBA" id="ARBA00050038"/>
    </source>
</evidence>
<keyword evidence="2 7" id="KW-0820">tRNA-binding</keyword>
<comment type="subcellular location">
    <subcellularLocation>
        <location evidence="7">Cytoplasm</location>
    </subcellularLocation>
</comment>
<comment type="function">
    <text evidence="7">Catalyzes the release of premature peptidyl moieties from peptidyl-tRNA molecules trapped in stalled 50S ribosomal subunits, and thus maintains levels of free tRNAs and 50S ribosomes.</text>
</comment>
<name>A0A1D8IKL9_9GAMM</name>
<evidence type="ECO:0000256" key="9">
    <source>
        <dbReference type="RuleBase" id="RU004320"/>
    </source>
</evidence>
<dbReference type="GO" id="GO:0005737">
    <property type="term" value="C:cytoplasm"/>
    <property type="evidence" value="ECO:0007669"/>
    <property type="project" value="UniProtKB-SubCell"/>
</dbReference>
<feature type="binding site" evidence="7">
    <location>
        <position position="117"/>
    </location>
    <ligand>
        <name>tRNA</name>
        <dbReference type="ChEBI" id="CHEBI:17843"/>
    </ligand>
</feature>
<dbReference type="AlphaFoldDB" id="A0A1D8IKL9"/>
<evidence type="ECO:0000256" key="3">
    <source>
        <dbReference type="ARBA" id="ARBA00022801"/>
    </source>
</evidence>
<dbReference type="EC" id="3.1.1.29" evidence="1 7"/>
<feature type="site" description="Discriminates between blocked and unblocked aminoacyl-tRNA" evidence="7">
    <location>
        <position position="13"/>
    </location>
</feature>
<sequence>MSDPLSLIVGLGNPGPQYDQTRHNAGFWFIDELARRFGASLRAENRFSGEIGRVRIDGQELWLLKPTTFMNRSGQSLAQLTAFYKIPLHQVLVAHDEIDLAAGDIRFKFDGGHGGHNGLRDIFAHSGQGFWRVRIGVGHPGHRDQVIDYVLGRPGRDERQAIDEAVSAAIDALPELIGGSGERAMKTLHSR</sequence>
<proteinExistence type="inferred from homology"/>
<keyword evidence="7" id="KW-0963">Cytoplasm</keyword>
<reference evidence="11" key="1">
    <citation type="submission" date="2016-09" db="EMBL/GenBank/DDBJ databases">
        <title>Acidihalobacter prosperus F5.</title>
        <authorList>
            <person name="Khaleque H.N."/>
            <person name="Ramsay J.P."/>
            <person name="Kaksonen A.H."/>
            <person name="Boxall N.J."/>
            <person name="Watkin E.L.J."/>
        </authorList>
    </citation>
    <scope>NUCLEOTIDE SEQUENCE [LARGE SCALE GENOMIC DNA]</scope>
    <source>
        <strain evidence="11">F5</strain>
    </source>
</reference>
<dbReference type="Proteomes" id="UP000095401">
    <property type="component" value="Chromosome"/>
</dbReference>
<accession>A0A1D8IKL9</accession>
<organism evidence="10 11">
    <name type="scientific">Acidihalobacter yilgarnensis</name>
    <dbReference type="NCBI Taxonomy" id="2819280"/>
    <lineage>
        <taxon>Bacteria</taxon>
        <taxon>Pseudomonadati</taxon>
        <taxon>Pseudomonadota</taxon>
        <taxon>Gammaproteobacteria</taxon>
        <taxon>Chromatiales</taxon>
        <taxon>Ectothiorhodospiraceae</taxon>
        <taxon>Acidihalobacter</taxon>
    </lineage>
</organism>
<dbReference type="PANTHER" id="PTHR17224:SF1">
    <property type="entry name" value="PEPTIDYL-TRNA HYDROLASE"/>
    <property type="match status" value="1"/>
</dbReference>
<dbReference type="GO" id="GO:0072344">
    <property type="term" value="P:rescue of stalled ribosome"/>
    <property type="evidence" value="ECO:0007669"/>
    <property type="project" value="UniProtKB-UniRule"/>
</dbReference>
<dbReference type="InterPro" id="IPR018171">
    <property type="entry name" value="Pept_tRNA_hydro_CS"/>
</dbReference>
<evidence type="ECO:0000313" key="10">
    <source>
        <dbReference type="EMBL" id="AOU96931.1"/>
    </source>
</evidence>
<feature type="site" description="Stabilizes the basic form of H active site to accept a proton" evidence="7">
    <location>
        <position position="96"/>
    </location>
</feature>
<evidence type="ECO:0000313" key="11">
    <source>
        <dbReference type="Proteomes" id="UP000095401"/>
    </source>
</evidence>
<dbReference type="PROSITE" id="PS01196">
    <property type="entry name" value="PEPT_TRNA_HYDROL_2"/>
    <property type="match status" value="1"/>
</dbReference>
<comment type="subunit">
    <text evidence="7">Monomer.</text>
</comment>
<dbReference type="InterPro" id="IPR001328">
    <property type="entry name" value="Pept_tRNA_hydro"/>
</dbReference>
<evidence type="ECO:0000256" key="2">
    <source>
        <dbReference type="ARBA" id="ARBA00022555"/>
    </source>
</evidence>
<evidence type="ECO:0000256" key="7">
    <source>
        <dbReference type="HAMAP-Rule" id="MF_00083"/>
    </source>
</evidence>
<dbReference type="RefSeq" id="WP_070077323.1">
    <property type="nucleotide sequence ID" value="NZ_CP017415.1"/>
</dbReference>
<dbReference type="FunFam" id="3.40.50.1470:FF:000001">
    <property type="entry name" value="Peptidyl-tRNA hydrolase"/>
    <property type="match status" value="1"/>
</dbReference>
<dbReference type="GO" id="GO:0006515">
    <property type="term" value="P:protein quality control for misfolded or incompletely synthesized proteins"/>
    <property type="evidence" value="ECO:0007669"/>
    <property type="project" value="UniProtKB-UniRule"/>
</dbReference>
<feature type="binding site" evidence="7">
    <location>
        <position position="69"/>
    </location>
    <ligand>
        <name>tRNA</name>
        <dbReference type="ChEBI" id="CHEBI:17843"/>
    </ligand>
</feature>
<dbReference type="PANTHER" id="PTHR17224">
    <property type="entry name" value="PEPTIDYL-TRNA HYDROLASE"/>
    <property type="match status" value="1"/>
</dbReference>
<protein>
    <recommendedName>
        <fullName evidence="6 7">Peptidyl-tRNA hydrolase</fullName>
        <shortName evidence="7">Pth</shortName>
        <ecNumber evidence="1 7">3.1.1.29</ecNumber>
    </recommendedName>
</protein>
<dbReference type="GO" id="GO:0000049">
    <property type="term" value="F:tRNA binding"/>
    <property type="evidence" value="ECO:0007669"/>
    <property type="project" value="UniProtKB-UniRule"/>
</dbReference>
<dbReference type="HAMAP" id="MF_00083">
    <property type="entry name" value="Pept_tRNA_hydro_bact"/>
    <property type="match status" value="1"/>
</dbReference>
<dbReference type="InterPro" id="IPR036416">
    <property type="entry name" value="Pept_tRNA_hydro_sf"/>
</dbReference>
<dbReference type="GO" id="GO:0004045">
    <property type="term" value="F:peptidyl-tRNA hydrolase activity"/>
    <property type="evidence" value="ECO:0007669"/>
    <property type="project" value="UniProtKB-UniRule"/>
</dbReference>
<dbReference type="Pfam" id="PF01195">
    <property type="entry name" value="Pept_tRNA_hydro"/>
    <property type="match status" value="1"/>
</dbReference>
<keyword evidence="3 7" id="KW-0378">Hydrolase</keyword>
<dbReference type="Gene3D" id="3.40.50.1470">
    <property type="entry name" value="Peptidyl-tRNA hydrolase"/>
    <property type="match status" value="1"/>
</dbReference>
<comment type="catalytic activity">
    <reaction evidence="7 8">
        <text>an N-acyl-L-alpha-aminoacyl-tRNA + H2O = an N-acyl-L-amino acid + a tRNA + H(+)</text>
        <dbReference type="Rhea" id="RHEA:54448"/>
        <dbReference type="Rhea" id="RHEA-COMP:10123"/>
        <dbReference type="Rhea" id="RHEA-COMP:13883"/>
        <dbReference type="ChEBI" id="CHEBI:15377"/>
        <dbReference type="ChEBI" id="CHEBI:15378"/>
        <dbReference type="ChEBI" id="CHEBI:59874"/>
        <dbReference type="ChEBI" id="CHEBI:78442"/>
        <dbReference type="ChEBI" id="CHEBI:138191"/>
        <dbReference type="EC" id="3.1.1.29"/>
    </reaction>
</comment>
<keyword evidence="4 7" id="KW-0694">RNA-binding</keyword>
<dbReference type="KEGG" id="aprs:BI364_01930"/>
<dbReference type="CDD" id="cd00462">
    <property type="entry name" value="PTH"/>
    <property type="match status" value="1"/>
</dbReference>
<evidence type="ECO:0000256" key="1">
    <source>
        <dbReference type="ARBA" id="ARBA00013260"/>
    </source>
</evidence>
<feature type="binding site" evidence="7">
    <location>
        <position position="71"/>
    </location>
    <ligand>
        <name>tRNA</name>
        <dbReference type="ChEBI" id="CHEBI:17843"/>
    </ligand>
</feature>